<keyword evidence="3" id="KW-1185">Reference proteome</keyword>
<dbReference type="AlphaFoldDB" id="A0A3N0XXA6"/>
<reference evidence="2 3" key="1">
    <citation type="submission" date="2018-10" db="EMBL/GenBank/DDBJ databases">
        <title>Genome assembly for a Yunnan-Guizhou Plateau 3E fish, Anabarilius grahami (Regan), and its evolutionary and genetic applications.</title>
        <authorList>
            <person name="Jiang W."/>
        </authorList>
    </citation>
    <scope>NUCLEOTIDE SEQUENCE [LARGE SCALE GENOMIC DNA]</scope>
    <source>
        <strain evidence="2">AG-KIZ</strain>
        <tissue evidence="2">Muscle</tissue>
    </source>
</reference>
<dbReference type="EMBL" id="RJVU01057857">
    <property type="protein sequence ID" value="ROK15712.1"/>
    <property type="molecule type" value="Genomic_DNA"/>
</dbReference>
<protein>
    <submittedName>
        <fullName evidence="2">Uncharacterized protein</fullName>
    </submittedName>
</protein>
<proteinExistence type="predicted"/>
<comment type="caution">
    <text evidence="2">The sequence shown here is derived from an EMBL/GenBank/DDBJ whole genome shotgun (WGS) entry which is preliminary data.</text>
</comment>
<organism evidence="2 3">
    <name type="scientific">Anabarilius grahami</name>
    <name type="common">Kanglang fish</name>
    <name type="synonym">Barilius grahami</name>
    <dbReference type="NCBI Taxonomy" id="495550"/>
    <lineage>
        <taxon>Eukaryota</taxon>
        <taxon>Metazoa</taxon>
        <taxon>Chordata</taxon>
        <taxon>Craniata</taxon>
        <taxon>Vertebrata</taxon>
        <taxon>Euteleostomi</taxon>
        <taxon>Actinopterygii</taxon>
        <taxon>Neopterygii</taxon>
        <taxon>Teleostei</taxon>
        <taxon>Ostariophysi</taxon>
        <taxon>Cypriniformes</taxon>
        <taxon>Xenocyprididae</taxon>
        <taxon>Xenocypridinae</taxon>
        <taxon>Xenocypridinae incertae sedis</taxon>
        <taxon>Anabarilius</taxon>
    </lineage>
</organism>
<dbReference type="Proteomes" id="UP000281406">
    <property type="component" value="Unassembled WGS sequence"/>
</dbReference>
<evidence type="ECO:0000313" key="2">
    <source>
        <dbReference type="EMBL" id="ROK15712.1"/>
    </source>
</evidence>
<evidence type="ECO:0000313" key="3">
    <source>
        <dbReference type="Proteomes" id="UP000281406"/>
    </source>
</evidence>
<feature type="region of interest" description="Disordered" evidence="1">
    <location>
        <begin position="77"/>
        <end position="109"/>
    </location>
</feature>
<evidence type="ECO:0000256" key="1">
    <source>
        <dbReference type="SAM" id="MobiDB-lite"/>
    </source>
</evidence>
<name>A0A3N0XXA6_ANAGA</name>
<gene>
    <name evidence="2" type="ORF">DPX16_10016</name>
</gene>
<sequence length="152" mass="16504">MSGQFLLLPRGAFYAGGVCSGVSVSSKEECQADGAEQLDDHREKVKTLSLALGLFLSVCMHSYPSCAKISIQEDTRGLPHHQRAARGEKKPRLSDLGPVPEPLQPSTAASTTVSAVSSLAGSLRLKKTKKLSVRRVVLVPYIYISRYNEVLY</sequence>
<accession>A0A3N0XXA6</accession>